<protein>
    <recommendedName>
        <fullName evidence="1">AB hydrolase-1 domain-containing protein</fullName>
    </recommendedName>
</protein>
<dbReference type="Gene3D" id="3.40.50.1820">
    <property type="entry name" value="alpha/beta hydrolase"/>
    <property type="match status" value="1"/>
</dbReference>
<organism evidence="2 3">
    <name type="scientific">Cladophialophora chaetospira</name>
    <dbReference type="NCBI Taxonomy" id="386627"/>
    <lineage>
        <taxon>Eukaryota</taxon>
        <taxon>Fungi</taxon>
        <taxon>Dikarya</taxon>
        <taxon>Ascomycota</taxon>
        <taxon>Pezizomycotina</taxon>
        <taxon>Eurotiomycetes</taxon>
        <taxon>Chaetothyriomycetidae</taxon>
        <taxon>Chaetothyriales</taxon>
        <taxon>Herpotrichiellaceae</taxon>
        <taxon>Cladophialophora</taxon>
    </lineage>
</organism>
<dbReference type="AlphaFoldDB" id="A0AA38X1M3"/>
<dbReference type="EMBL" id="JAPDRK010000017">
    <property type="protein sequence ID" value="KAJ9605148.1"/>
    <property type="molecule type" value="Genomic_DNA"/>
</dbReference>
<evidence type="ECO:0000313" key="3">
    <source>
        <dbReference type="Proteomes" id="UP001172673"/>
    </source>
</evidence>
<dbReference type="InterPro" id="IPR029058">
    <property type="entry name" value="AB_hydrolase_fold"/>
</dbReference>
<dbReference type="InterPro" id="IPR050266">
    <property type="entry name" value="AB_hydrolase_sf"/>
</dbReference>
<dbReference type="SUPFAM" id="SSF53474">
    <property type="entry name" value="alpha/beta-Hydrolases"/>
    <property type="match status" value="1"/>
</dbReference>
<comment type="caution">
    <text evidence="2">The sequence shown here is derived from an EMBL/GenBank/DDBJ whole genome shotgun (WGS) entry which is preliminary data.</text>
</comment>
<keyword evidence="3" id="KW-1185">Reference proteome</keyword>
<accession>A0AA38X1M3</accession>
<name>A0AA38X1M3_9EURO</name>
<reference evidence="2" key="1">
    <citation type="submission" date="2022-10" db="EMBL/GenBank/DDBJ databases">
        <title>Culturing micro-colonial fungi from biological soil crusts in the Mojave desert and describing Neophaeococcomyces mojavensis, and introducing the new genera and species Taxawa tesnikishii.</title>
        <authorList>
            <person name="Kurbessoian T."/>
            <person name="Stajich J.E."/>
        </authorList>
    </citation>
    <scope>NUCLEOTIDE SEQUENCE</scope>
    <source>
        <strain evidence="2">TK_41</strain>
    </source>
</reference>
<feature type="domain" description="AB hydrolase-1" evidence="1">
    <location>
        <begin position="29"/>
        <end position="134"/>
    </location>
</feature>
<dbReference type="Pfam" id="PF00561">
    <property type="entry name" value="Abhydrolase_1"/>
    <property type="match status" value="1"/>
</dbReference>
<evidence type="ECO:0000313" key="2">
    <source>
        <dbReference type="EMBL" id="KAJ9605148.1"/>
    </source>
</evidence>
<evidence type="ECO:0000259" key="1">
    <source>
        <dbReference type="Pfam" id="PF00561"/>
    </source>
</evidence>
<dbReference type="InterPro" id="IPR000073">
    <property type="entry name" value="AB_hydrolase_1"/>
</dbReference>
<dbReference type="GO" id="GO:0046464">
    <property type="term" value="P:acylglycerol catabolic process"/>
    <property type="evidence" value="ECO:0007669"/>
    <property type="project" value="TreeGrafter"/>
</dbReference>
<dbReference type="PANTHER" id="PTHR43798:SF5">
    <property type="entry name" value="MONOACYLGLYCEROL LIPASE ABHD6"/>
    <property type="match status" value="1"/>
</dbReference>
<dbReference type="Proteomes" id="UP001172673">
    <property type="component" value="Unassembled WGS sequence"/>
</dbReference>
<dbReference type="GO" id="GO:0016020">
    <property type="term" value="C:membrane"/>
    <property type="evidence" value="ECO:0007669"/>
    <property type="project" value="TreeGrafter"/>
</dbReference>
<sequence length="266" mass="28174">MASKLSANGYVTSSDSKLYYEVEGNSDGPTILFIHGLGGTTNAYQPIVPDLQDYNIVRFDWGGHGRSSTPKTTSIESYVADAEAVLNELKLSNVYVVGHSLGGLVALHFAAKLSDKVKALVLFGPISPPPEAGQQGLKGRAAAVREKGMAGIADTVVGNAFAAESYKSRRGEVALAREMLTRQDPEGYALACEAAANSTPPAFDQIKAKVVVVSGKEDKVSTVQAGETTTQKLGSNAKQEVFEGVGHWHMLEATEKAIEIIKATFS</sequence>
<dbReference type="GO" id="GO:0047372">
    <property type="term" value="F:monoacylglycerol lipase activity"/>
    <property type="evidence" value="ECO:0007669"/>
    <property type="project" value="TreeGrafter"/>
</dbReference>
<dbReference type="PANTHER" id="PTHR43798">
    <property type="entry name" value="MONOACYLGLYCEROL LIPASE"/>
    <property type="match status" value="1"/>
</dbReference>
<dbReference type="PRINTS" id="PR00111">
    <property type="entry name" value="ABHYDROLASE"/>
</dbReference>
<proteinExistence type="predicted"/>
<gene>
    <name evidence="2" type="ORF">H2200_010538</name>
</gene>